<accession>A0AAN9HZK3</accession>
<sequence length="104" mass="11592">MARKKRKPPKSPTFHTSSPAPSNAIPKNLELEHLDEDDFDDIDALSPKKAASILQKLDALRAKIKGKAVADDEGHTNEDLEPDEHRQAHFHFLDASSQELENKG</sequence>
<proteinExistence type="predicted"/>
<name>A0AAN9HZK3_CROPI</name>
<evidence type="ECO:0000313" key="2">
    <source>
        <dbReference type="EMBL" id="KAK7259584.1"/>
    </source>
</evidence>
<evidence type="ECO:0000313" key="3">
    <source>
        <dbReference type="Proteomes" id="UP001372338"/>
    </source>
</evidence>
<feature type="region of interest" description="Disordered" evidence="1">
    <location>
        <begin position="1"/>
        <end position="25"/>
    </location>
</feature>
<reference evidence="2 3" key="1">
    <citation type="submission" date="2024-01" db="EMBL/GenBank/DDBJ databases">
        <title>The genomes of 5 underutilized Papilionoideae crops provide insights into root nodulation and disease resistanc.</title>
        <authorList>
            <person name="Yuan L."/>
        </authorList>
    </citation>
    <scope>NUCLEOTIDE SEQUENCE [LARGE SCALE GENOMIC DNA]</scope>
    <source>
        <strain evidence="2">ZHUSHIDOU_FW_LH</strain>
        <tissue evidence="2">Leaf</tissue>
    </source>
</reference>
<gene>
    <name evidence="2" type="ORF">RIF29_25193</name>
</gene>
<dbReference type="Proteomes" id="UP001372338">
    <property type="component" value="Unassembled WGS sequence"/>
</dbReference>
<feature type="compositionally biased region" description="Basic and acidic residues" evidence="1">
    <location>
        <begin position="68"/>
        <end position="86"/>
    </location>
</feature>
<organism evidence="2 3">
    <name type="scientific">Crotalaria pallida</name>
    <name type="common">Smooth rattlebox</name>
    <name type="synonym">Crotalaria striata</name>
    <dbReference type="NCBI Taxonomy" id="3830"/>
    <lineage>
        <taxon>Eukaryota</taxon>
        <taxon>Viridiplantae</taxon>
        <taxon>Streptophyta</taxon>
        <taxon>Embryophyta</taxon>
        <taxon>Tracheophyta</taxon>
        <taxon>Spermatophyta</taxon>
        <taxon>Magnoliopsida</taxon>
        <taxon>eudicotyledons</taxon>
        <taxon>Gunneridae</taxon>
        <taxon>Pentapetalae</taxon>
        <taxon>rosids</taxon>
        <taxon>fabids</taxon>
        <taxon>Fabales</taxon>
        <taxon>Fabaceae</taxon>
        <taxon>Papilionoideae</taxon>
        <taxon>50 kb inversion clade</taxon>
        <taxon>genistoids sensu lato</taxon>
        <taxon>core genistoids</taxon>
        <taxon>Crotalarieae</taxon>
        <taxon>Crotalaria</taxon>
    </lineage>
</organism>
<feature type="region of interest" description="Disordered" evidence="1">
    <location>
        <begin position="67"/>
        <end position="86"/>
    </location>
</feature>
<comment type="caution">
    <text evidence="2">The sequence shown here is derived from an EMBL/GenBank/DDBJ whole genome shotgun (WGS) entry which is preliminary data.</text>
</comment>
<evidence type="ECO:0000256" key="1">
    <source>
        <dbReference type="SAM" id="MobiDB-lite"/>
    </source>
</evidence>
<protein>
    <submittedName>
        <fullName evidence="2">Uncharacterized protein</fullName>
    </submittedName>
</protein>
<dbReference type="EMBL" id="JAYWIO010000005">
    <property type="protein sequence ID" value="KAK7259584.1"/>
    <property type="molecule type" value="Genomic_DNA"/>
</dbReference>
<keyword evidence="3" id="KW-1185">Reference proteome</keyword>
<dbReference type="AlphaFoldDB" id="A0AAN9HZK3"/>